<dbReference type="EMBL" id="PDOF01000001">
    <property type="protein sequence ID" value="PYZ97540.1"/>
    <property type="molecule type" value="Genomic_DNA"/>
</dbReference>
<protein>
    <submittedName>
        <fullName evidence="1">Uncharacterized protein</fullName>
    </submittedName>
</protein>
<keyword evidence="2" id="KW-1185">Reference proteome</keyword>
<comment type="caution">
    <text evidence="1">The sequence shown here is derived from an EMBL/GenBank/DDBJ whole genome shotgun (WGS) entry which is preliminary data.</text>
</comment>
<reference evidence="1 2" key="1">
    <citation type="submission" date="2017-10" db="EMBL/GenBank/DDBJ databases">
        <title>Bacillus sp. nov., a halophilic bacterium isolated from a Yangshapao Lake.</title>
        <authorList>
            <person name="Wang H."/>
        </authorList>
    </citation>
    <scope>NUCLEOTIDE SEQUENCE [LARGE SCALE GENOMIC DNA]</scope>
    <source>
        <strain evidence="1 2">YSP-3</strain>
    </source>
</reference>
<name>A0A2W0HC17_9BACI</name>
<dbReference type="Proteomes" id="UP000248066">
    <property type="component" value="Unassembled WGS sequence"/>
</dbReference>
<accession>A0A2W0HC17</accession>
<gene>
    <name evidence="1" type="ORF">CR205_02790</name>
</gene>
<dbReference type="OrthoDB" id="2720271at2"/>
<dbReference type="AlphaFoldDB" id="A0A2W0HC17"/>
<dbReference type="RefSeq" id="WP_110516721.1">
    <property type="nucleotide sequence ID" value="NZ_PDOF01000001.1"/>
</dbReference>
<evidence type="ECO:0000313" key="2">
    <source>
        <dbReference type="Proteomes" id="UP000248066"/>
    </source>
</evidence>
<evidence type="ECO:0000313" key="1">
    <source>
        <dbReference type="EMBL" id="PYZ97540.1"/>
    </source>
</evidence>
<sequence>MDQARTEYARTLYIERLEEPARSLFRFVEKRELVLADEAVSEQHYVQLLQQQSPILEAAREFFMDPADVFDLVQRIEKDLSDKLPTLIRSLQLTDFTDEFRLQGLGTGDENTRYYYLYTR</sequence>
<organism evidence="1 2">
    <name type="scientific">Alteribacter lacisalsi</name>
    <dbReference type="NCBI Taxonomy" id="2045244"/>
    <lineage>
        <taxon>Bacteria</taxon>
        <taxon>Bacillati</taxon>
        <taxon>Bacillota</taxon>
        <taxon>Bacilli</taxon>
        <taxon>Bacillales</taxon>
        <taxon>Bacillaceae</taxon>
        <taxon>Alteribacter</taxon>
    </lineage>
</organism>
<proteinExistence type="predicted"/>